<accession>A0ABQ1CR65</accession>
<reference evidence="1 2" key="1">
    <citation type="submission" date="2020-02" db="EMBL/GenBank/DDBJ databases">
        <title>Whole genome shotgun sequence of Streptomyces diastaticus subsp. diastaticus NBRC 13412.</title>
        <authorList>
            <person name="Ichikawa N."/>
            <person name="Komaki H."/>
            <person name="Tamura T."/>
        </authorList>
    </citation>
    <scope>NUCLEOTIDE SEQUENCE [LARGE SCALE GENOMIC DNA]</scope>
    <source>
        <strain evidence="1 2">NBRC 13412</strain>
    </source>
</reference>
<dbReference type="EMBL" id="BLLN01000003">
    <property type="protein sequence ID" value="GFH72852.1"/>
    <property type="molecule type" value="Genomic_DNA"/>
</dbReference>
<proteinExistence type="predicted"/>
<protein>
    <submittedName>
        <fullName evidence="1">Uncharacterized protein</fullName>
    </submittedName>
</protein>
<gene>
    <name evidence="1" type="ORF">Sdia_36200</name>
</gene>
<evidence type="ECO:0000313" key="2">
    <source>
        <dbReference type="Proteomes" id="UP000472710"/>
    </source>
</evidence>
<comment type="caution">
    <text evidence="1">The sequence shown here is derived from an EMBL/GenBank/DDBJ whole genome shotgun (WGS) entry which is preliminary data.</text>
</comment>
<name>A0ABQ1CR65_STRDI</name>
<keyword evidence="2" id="KW-1185">Reference proteome</keyword>
<sequence length="91" mass="9769">MSDPPPVQIDLLSNLDGDVCEELAVLAQRCISGYSDDRPVSASLVRSRLTNALTACRLSSRWPATGRTWPAGVRCGARSPVRRGRGCGVRS</sequence>
<dbReference type="Proteomes" id="UP000472710">
    <property type="component" value="Unassembled WGS sequence"/>
</dbReference>
<organism evidence="1 2">
    <name type="scientific">Streptomyces diastaticus subsp. diastaticus</name>
    <dbReference type="NCBI Taxonomy" id="68040"/>
    <lineage>
        <taxon>Bacteria</taxon>
        <taxon>Bacillati</taxon>
        <taxon>Actinomycetota</taxon>
        <taxon>Actinomycetes</taxon>
        <taxon>Kitasatosporales</taxon>
        <taxon>Streptomycetaceae</taxon>
        <taxon>Streptomyces</taxon>
        <taxon>Streptomyces diastaticus group</taxon>
    </lineage>
</organism>
<evidence type="ECO:0000313" key="1">
    <source>
        <dbReference type="EMBL" id="GFH72852.1"/>
    </source>
</evidence>